<dbReference type="SUPFAM" id="SSF159800">
    <property type="entry name" value="PrpR receptor domain-like"/>
    <property type="match status" value="1"/>
</dbReference>
<dbReference type="InterPro" id="IPR058031">
    <property type="entry name" value="AAA_lid_NorR"/>
</dbReference>
<feature type="domain" description="Sigma-54 factor interaction" evidence="6">
    <location>
        <begin position="332"/>
        <end position="565"/>
    </location>
</feature>
<dbReference type="GO" id="GO:0019629">
    <property type="term" value="P:propionate catabolic process, 2-methylcitrate cycle"/>
    <property type="evidence" value="ECO:0007669"/>
    <property type="project" value="InterPro"/>
</dbReference>
<dbReference type="KEGG" id="pacr:FXN63_13525"/>
<dbReference type="Pfam" id="PF02954">
    <property type="entry name" value="HTH_8"/>
    <property type="match status" value="1"/>
</dbReference>
<dbReference type="Pfam" id="PF25601">
    <property type="entry name" value="AAA_lid_14"/>
    <property type="match status" value="1"/>
</dbReference>
<evidence type="ECO:0000256" key="4">
    <source>
        <dbReference type="ARBA" id="ARBA00023163"/>
    </source>
</evidence>
<dbReference type="SUPFAM" id="SSF55785">
    <property type="entry name" value="PYP-like sensor domain (PAS domain)"/>
    <property type="match status" value="1"/>
</dbReference>
<dbReference type="InterPro" id="IPR025943">
    <property type="entry name" value="Sigma_54_int_dom_ATP-bd_2"/>
</dbReference>
<dbReference type="NCBIfam" id="TIGR02329">
    <property type="entry name" value="propionate_PrpR"/>
    <property type="match status" value="1"/>
</dbReference>
<keyword evidence="4" id="KW-0804">Transcription</keyword>
<dbReference type="InterPro" id="IPR002078">
    <property type="entry name" value="Sigma_54_int"/>
</dbReference>
<name>A0A5C0B2B6_9BURK</name>
<keyword evidence="3" id="KW-0805">Transcription regulation</keyword>
<dbReference type="AlphaFoldDB" id="A0A5C0B2B6"/>
<dbReference type="InterPro" id="IPR000014">
    <property type="entry name" value="PAS"/>
</dbReference>
<dbReference type="Gene3D" id="3.30.450.20">
    <property type="entry name" value="PAS domain"/>
    <property type="match status" value="1"/>
</dbReference>
<evidence type="ECO:0000256" key="2">
    <source>
        <dbReference type="ARBA" id="ARBA00022840"/>
    </source>
</evidence>
<organism evidence="7 8">
    <name type="scientific">Pigmentiphaga aceris</name>
    <dbReference type="NCBI Taxonomy" id="1940612"/>
    <lineage>
        <taxon>Bacteria</taxon>
        <taxon>Pseudomonadati</taxon>
        <taxon>Pseudomonadota</taxon>
        <taxon>Betaproteobacteria</taxon>
        <taxon>Burkholderiales</taxon>
        <taxon>Alcaligenaceae</taxon>
        <taxon>Pigmentiphaga</taxon>
    </lineage>
</organism>
<evidence type="ECO:0000256" key="3">
    <source>
        <dbReference type="ARBA" id="ARBA00023015"/>
    </source>
</evidence>
<dbReference type="InterPro" id="IPR010524">
    <property type="entry name" value="Sig_transdc_resp-reg_PrpR_N"/>
</dbReference>
<accession>A0A5C0B2B6</accession>
<evidence type="ECO:0000259" key="6">
    <source>
        <dbReference type="PROSITE" id="PS50045"/>
    </source>
</evidence>
<dbReference type="PANTHER" id="PTHR32071">
    <property type="entry name" value="TRANSCRIPTIONAL REGULATORY PROTEIN"/>
    <property type="match status" value="1"/>
</dbReference>
<feature type="region of interest" description="Disordered" evidence="5">
    <location>
        <begin position="612"/>
        <end position="632"/>
    </location>
</feature>
<dbReference type="Gene3D" id="1.10.8.60">
    <property type="match status" value="1"/>
</dbReference>
<dbReference type="CDD" id="cd00009">
    <property type="entry name" value="AAA"/>
    <property type="match status" value="1"/>
</dbReference>
<dbReference type="Proteomes" id="UP000325161">
    <property type="component" value="Chromosome"/>
</dbReference>
<dbReference type="InterPro" id="IPR035965">
    <property type="entry name" value="PAS-like_dom_sf"/>
</dbReference>
<dbReference type="PROSITE" id="PS00676">
    <property type="entry name" value="SIGMA54_INTERACT_2"/>
    <property type="match status" value="1"/>
</dbReference>
<evidence type="ECO:0000256" key="1">
    <source>
        <dbReference type="ARBA" id="ARBA00022741"/>
    </source>
</evidence>
<evidence type="ECO:0000256" key="5">
    <source>
        <dbReference type="SAM" id="MobiDB-lite"/>
    </source>
</evidence>
<dbReference type="Pfam" id="PF00158">
    <property type="entry name" value="Sigma54_activat"/>
    <property type="match status" value="1"/>
</dbReference>
<evidence type="ECO:0000313" key="8">
    <source>
        <dbReference type="Proteomes" id="UP000325161"/>
    </source>
</evidence>
<dbReference type="Gene3D" id="3.40.50.2300">
    <property type="match status" value="1"/>
</dbReference>
<dbReference type="RefSeq" id="WP_148815634.1">
    <property type="nucleotide sequence ID" value="NZ_CP043046.1"/>
</dbReference>
<dbReference type="SMART" id="SM00091">
    <property type="entry name" value="PAS"/>
    <property type="match status" value="1"/>
</dbReference>
<dbReference type="GO" id="GO:0000156">
    <property type="term" value="F:phosphorelay response regulator activity"/>
    <property type="evidence" value="ECO:0007669"/>
    <property type="project" value="InterPro"/>
</dbReference>
<protein>
    <submittedName>
        <fullName evidence="7">Propionate catabolism operon regulatory protein PrpR</fullName>
    </submittedName>
</protein>
<dbReference type="SMART" id="SM00382">
    <property type="entry name" value="AAA"/>
    <property type="match status" value="1"/>
</dbReference>
<dbReference type="SUPFAM" id="SSF46689">
    <property type="entry name" value="Homeodomain-like"/>
    <property type="match status" value="1"/>
</dbReference>
<keyword evidence="1" id="KW-0547">Nucleotide-binding</keyword>
<dbReference type="Gene3D" id="3.40.50.300">
    <property type="entry name" value="P-loop containing nucleotide triphosphate hydrolases"/>
    <property type="match status" value="1"/>
</dbReference>
<keyword evidence="8" id="KW-1185">Reference proteome</keyword>
<dbReference type="InterPro" id="IPR027417">
    <property type="entry name" value="P-loop_NTPase"/>
</dbReference>
<dbReference type="Pfam" id="PF06506">
    <property type="entry name" value="PrpR_N"/>
    <property type="match status" value="1"/>
</dbReference>
<sequence length="677" mass="73562">MPVTAHQTSAQPAPRIVAVGFHRLKELLLDLAPSYRPAISVEVLDKGFVDAVDDLRAMQAAGVVDVVVAAGANGAFLRERLDLPVVLIKTSGFDVMRALARARQIASKIALVSYGGVSVEVEQFSARFGLNIEQHSYRTTEEAETCVRDMKLRGIEAVVAPGLVSDLAEAAGMHGLFVYTHDAVREAIDVAIEMSRIARIELAKRERLNIILGHLKDGVVAVDLDERIETLNPAMEAVLGAADTVIGRKLSDVAPSLSLQVTLREGRSDIEQITRINQRTLVATRTPIVEQGIHTGAVLVCQDPQAIQRADRRLRAKGQARSAQARYTLDDLVGSSTPMQHAKALALRCAASQATALIAGESGTGKELLAQGIHHAGPRAAQPFVAINCAAFPEALLESELFGFEEGAFTGSRRGGKAGLFETAHTGTIFLDEIGEMAPALQTRLLRVLQEREVLRLGATEPTPIDVRVIAATHRDLAARVETGEFRRDLYYRLNILSLQLPPLRERPEDLPEIGAHLVAKLCERLDIDATSVQPMLQRLAYAGQSYAWPGNVREFENLLERALAYRSQWDRASTAEIDLALREMTPELFAARRNATTQALAFEQQPANLQAPTNLPASTHAAPPPPMSTAKLSGRRENELRYILDVLAACGGDKALACERLGISRATLWRKLKAAG</sequence>
<dbReference type="PROSITE" id="PS50045">
    <property type="entry name" value="SIGMA54_INTERACT_4"/>
    <property type="match status" value="1"/>
</dbReference>
<dbReference type="SUPFAM" id="SSF52540">
    <property type="entry name" value="P-loop containing nucleoside triphosphate hydrolases"/>
    <property type="match status" value="1"/>
</dbReference>
<evidence type="ECO:0000313" key="7">
    <source>
        <dbReference type="EMBL" id="QEI06737.1"/>
    </source>
</evidence>
<reference evidence="7 8" key="1">
    <citation type="submission" date="2019-08" db="EMBL/GenBank/DDBJ databases">
        <title>Amphibian skin-associated Pigmentiphaga: genome sequence and occurrence across geography and hosts.</title>
        <authorList>
            <person name="Bletz M.C."/>
            <person name="Bunk B."/>
            <person name="Sproeer C."/>
            <person name="Biwer P."/>
            <person name="Reiter S."/>
            <person name="Rabemananjara F.C.E."/>
            <person name="Schulz S."/>
            <person name="Overmann J."/>
            <person name="Vences M."/>
        </authorList>
    </citation>
    <scope>NUCLEOTIDE SEQUENCE [LARGE SCALE GENOMIC DNA]</scope>
    <source>
        <strain evidence="7 8">Mada1488</strain>
    </source>
</reference>
<dbReference type="GO" id="GO:0006355">
    <property type="term" value="P:regulation of DNA-templated transcription"/>
    <property type="evidence" value="ECO:0007669"/>
    <property type="project" value="InterPro"/>
</dbReference>
<dbReference type="GO" id="GO:0005737">
    <property type="term" value="C:cytoplasm"/>
    <property type="evidence" value="ECO:0007669"/>
    <property type="project" value="InterPro"/>
</dbReference>
<dbReference type="FunFam" id="3.40.50.300:FF:000006">
    <property type="entry name" value="DNA-binding transcriptional regulator NtrC"/>
    <property type="match status" value="1"/>
</dbReference>
<dbReference type="OrthoDB" id="9761705at2"/>
<dbReference type="InterPro" id="IPR012704">
    <property type="entry name" value="Sig_transdc_resp-reg_PrpR"/>
</dbReference>
<keyword evidence="2" id="KW-0067">ATP-binding</keyword>
<dbReference type="PANTHER" id="PTHR32071:SF81">
    <property type="entry name" value="PROPIONATE CATABOLISM OPERON REGULATORY PROTEIN"/>
    <property type="match status" value="1"/>
</dbReference>
<dbReference type="InterPro" id="IPR003593">
    <property type="entry name" value="AAA+_ATPase"/>
</dbReference>
<dbReference type="GO" id="GO:0005524">
    <property type="term" value="F:ATP binding"/>
    <property type="evidence" value="ECO:0007669"/>
    <property type="project" value="UniProtKB-KW"/>
</dbReference>
<dbReference type="InterPro" id="IPR009057">
    <property type="entry name" value="Homeodomain-like_sf"/>
</dbReference>
<proteinExistence type="predicted"/>
<dbReference type="Gene3D" id="1.10.10.60">
    <property type="entry name" value="Homeodomain-like"/>
    <property type="match status" value="1"/>
</dbReference>
<gene>
    <name evidence="7" type="primary">prpR</name>
    <name evidence="7" type="ORF">FXN63_13525</name>
</gene>
<dbReference type="EMBL" id="CP043046">
    <property type="protein sequence ID" value="QEI06737.1"/>
    <property type="molecule type" value="Genomic_DNA"/>
</dbReference>
<dbReference type="InterPro" id="IPR002197">
    <property type="entry name" value="HTH_Fis"/>
</dbReference>
<dbReference type="GO" id="GO:0043565">
    <property type="term" value="F:sequence-specific DNA binding"/>
    <property type="evidence" value="ECO:0007669"/>
    <property type="project" value="InterPro"/>
</dbReference>